<keyword evidence="5" id="KW-1185">Reference proteome</keyword>
<dbReference type="HOGENOM" id="CLU_749180_0_0_1"/>
<accession>A0A098VVV1</accession>
<dbReference type="GeneID" id="25259247"/>
<dbReference type="SUPFAM" id="SSF55347">
    <property type="entry name" value="Glyceraldehyde-3-phosphate dehydrogenase-like, C-terminal domain"/>
    <property type="match status" value="1"/>
</dbReference>
<evidence type="ECO:0000259" key="3">
    <source>
        <dbReference type="Pfam" id="PF16653"/>
    </source>
</evidence>
<feature type="domain" description="Saccharopine dehydrogenase-like C-terminal" evidence="3">
    <location>
        <begin position="186"/>
        <end position="303"/>
    </location>
</feature>
<dbReference type="RefSeq" id="XP_013238295.1">
    <property type="nucleotide sequence ID" value="XM_013382841.1"/>
</dbReference>
<dbReference type="Gene3D" id="3.40.50.720">
    <property type="entry name" value="NAD(P)-binding Rossmann-like Domain"/>
    <property type="match status" value="1"/>
</dbReference>
<sequence>MPISKGFFKLFFRAAQRHRFRIHSKWRIRFWRSKVEFVASFFRVFQRAQITTPQGKFAGNFSHLSPLLPSHAIKSEGYVRRILLLGNGLVAMPVIDYFERSSAKLPLGSKIKMTAVGLTPTLSPSTSNASGPSCSVDYNGSESKFSFSYLQCDLLNNEDLLKSLVSSHDIVIRAEEAGILILGEMGLDPGLDHLTASKMIDEIGPSNITSFQSWCGGLPAPECTGIGNPLKYKFSWSPKGAFLALNNKCRFLLDGKVVEIDKGGASLDHAFSFSDFNLSRHKNILTPSLFPGFCLEGLANRDSRWLENFHTRNSEADAMKLLSVNTASLDAENLLALQCDLMIRKLSYENGERDLVLLEHRLEAQRDGRL</sequence>
<organism evidence="4 5">
    <name type="scientific">Mitosporidium daphniae</name>
    <dbReference type="NCBI Taxonomy" id="1485682"/>
    <lineage>
        <taxon>Eukaryota</taxon>
        <taxon>Fungi</taxon>
        <taxon>Fungi incertae sedis</taxon>
        <taxon>Microsporidia</taxon>
        <taxon>Mitosporidium</taxon>
    </lineage>
</organism>
<keyword evidence="1" id="KW-0560">Oxidoreductase</keyword>
<dbReference type="VEuPathDB" id="MicrosporidiaDB:DI09_25p10"/>
<gene>
    <name evidence="4" type="ORF">DI09_25p10</name>
</gene>
<evidence type="ECO:0000256" key="1">
    <source>
        <dbReference type="ARBA" id="ARBA00023002"/>
    </source>
</evidence>
<dbReference type="Proteomes" id="UP000029725">
    <property type="component" value="Unassembled WGS sequence"/>
</dbReference>
<dbReference type="Pfam" id="PF16653">
    <property type="entry name" value="Sacchrp_dh_C"/>
    <property type="match status" value="1"/>
</dbReference>
<evidence type="ECO:0000313" key="4">
    <source>
        <dbReference type="EMBL" id="KGG51841.1"/>
    </source>
</evidence>
<evidence type="ECO:0000313" key="5">
    <source>
        <dbReference type="Proteomes" id="UP000029725"/>
    </source>
</evidence>
<keyword evidence="2" id="KW-0028">Amino-acid biosynthesis</keyword>
<feature type="non-terminal residue" evidence="4">
    <location>
        <position position="370"/>
    </location>
</feature>
<dbReference type="Gene3D" id="3.30.360.10">
    <property type="entry name" value="Dihydrodipicolinate Reductase, domain 2"/>
    <property type="match status" value="1"/>
</dbReference>
<dbReference type="PANTHER" id="PTHR11133:SF22">
    <property type="entry name" value="ALPHA-AMINOADIPIC SEMIALDEHYDE SYNTHASE, MITOCHONDRIAL"/>
    <property type="match status" value="1"/>
</dbReference>
<dbReference type="GO" id="GO:0005737">
    <property type="term" value="C:cytoplasm"/>
    <property type="evidence" value="ECO:0007669"/>
    <property type="project" value="TreeGrafter"/>
</dbReference>
<name>A0A098VVV1_9MICR</name>
<comment type="caution">
    <text evidence="4">The sequence shown here is derived from an EMBL/GenBank/DDBJ whole genome shotgun (WGS) entry which is preliminary data.</text>
</comment>
<protein>
    <submittedName>
        <fullName evidence="4">Saccharopine dehydrogenase</fullName>
    </submittedName>
</protein>
<dbReference type="EMBL" id="JMKJ01000177">
    <property type="protein sequence ID" value="KGG51841.1"/>
    <property type="molecule type" value="Genomic_DNA"/>
</dbReference>
<keyword evidence="2" id="KW-0457">Lysine biosynthesis</keyword>
<reference evidence="4 5" key="1">
    <citation type="submission" date="2014-04" db="EMBL/GenBank/DDBJ databases">
        <title>A new species of microsporidia sheds light on the evolution of extreme parasitism.</title>
        <authorList>
            <person name="Haag K.L."/>
            <person name="James T.Y."/>
            <person name="Larsson R."/>
            <person name="Schaer T.M."/>
            <person name="Refardt D."/>
            <person name="Pombert J.-F."/>
            <person name="Ebert D."/>
        </authorList>
    </citation>
    <scope>NUCLEOTIDE SEQUENCE [LARGE SCALE GENOMIC DNA]</scope>
    <source>
        <strain evidence="4 5">UGP3</strain>
        <tissue evidence="4">Spores</tissue>
    </source>
</reference>
<dbReference type="InterPro" id="IPR051168">
    <property type="entry name" value="AASS"/>
</dbReference>
<dbReference type="AlphaFoldDB" id="A0A098VVV1"/>
<dbReference type="GO" id="GO:0004753">
    <property type="term" value="F:saccharopine dehydrogenase activity"/>
    <property type="evidence" value="ECO:0007669"/>
    <property type="project" value="TreeGrafter"/>
</dbReference>
<dbReference type="GO" id="GO:0019878">
    <property type="term" value="P:lysine biosynthetic process via aminoadipic acid"/>
    <property type="evidence" value="ECO:0007669"/>
    <property type="project" value="TreeGrafter"/>
</dbReference>
<dbReference type="OrthoDB" id="10059875at2759"/>
<dbReference type="InterPro" id="IPR032095">
    <property type="entry name" value="Sacchrp_dh-like_C"/>
</dbReference>
<proteinExistence type="predicted"/>
<evidence type="ECO:0000256" key="2">
    <source>
        <dbReference type="ARBA" id="ARBA00023154"/>
    </source>
</evidence>
<dbReference type="PANTHER" id="PTHR11133">
    <property type="entry name" value="SACCHAROPINE DEHYDROGENASE"/>
    <property type="match status" value="1"/>
</dbReference>